<evidence type="ECO:0000259" key="1">
    <source>
        <dbReference type="Pfam" id="PF17989"/>
    </source>
</evidence>
<reference evidence="3 4" key="1">
    <citation type="submission" date="2016-10" db="EMBL/GenBank/DDBJ databases">
        <title>Complete genome sequences of three Cupriavidus strains isolated from various Malaysian environments.</title>
        <authorList>
            <person name="Abdullah A.A.-A."/>
            <person name="Shafie N.A.H."/>
            <person name="Lau N.S."/>
        </authorList>
    </citation>
    <scope>NUCLEOTIDE SEQUENCE [LARGE SCALE GENOMIC DNA]</scope>
    <source>
        <strain evidence="3 4">USMAA1020</strain>
        <plasmid evidence="3 4">unnamed1</plasmid>
    </source>
</reference>
<sequence length="343" mass="37418">MMQQTYIGIDIGRSSTKLVAAWDHDGSIQRKNLIFPSAVSPAIEITDATTAQHARSDIVAVGERTFFIGKTALLQGKDEMTGGLRDDWAARPEHMALFLGSLHKLRLGGVPRVDTAILVLGLPAKHYASQHKQLAKQLSAQAPGCTVRLRPQPLGPLMRALFLDDGRENPEIDPDNERWAVIEIGQYTTDFALLEHGQVIETASDSGPGMRLAAEQLIRELQNHRGISIDLPEATEILEKKVVRHFGESINVEPLVLEAVRPLANVVAQKAEQLFGQSVRKLNGILVAGGGASLIQPHLAAQWRHARLVEDPRFAVAEGFCRFAIAYHRSQAAVNVGQGSKVA</sequence>
<keyword evidence="4" id="KW-1185">Reference proteome</keyword>
<evidence type="ECO:0000313" key="3">
    <source>
        <dbReference type="EMBL" id="AOZ11128.1"/>
    </source>
</evidence>
<gene>
    <name evidence="3" type="ORF">BKK80_34795</name>
</gene>
<dbReference type="Pfam" id="PF17989">
    <property type="entry name" value="ALP_N"/>
    <property type="match status" value="1"/>
</dbReference>
<dbReference type="CDD" id="cd24025">
    <property type="entry name" value="ASKHA_NBD_ParM_pCBH-like"/>
    <property type="match status" value="1"/>
</dbReference>
<dbReference type="Proteomes" id="UP000177515">
    <property type="component" value="Plasmid unnamed1"/>
</dbReference>
<dbReference type="EMBL" id="CP017756">
    <property type="protein sequence ID" value="AOZ11128.1"/>
    <property type="molecule type" value="Genomic_DNA"/>
</dbReference>
<evidence type="ECO:0000259" key="2">
    <source>
        <dbReference type="Pfam" id="PF21522"/>
    </source>
</evidence>
<dbReference type="Gene3D" id="3.30.420.40">
    <property type="match status" value="2"/>
</dbReference>
<dbReference type="InterPro" id="IPR040607">
    <property type="entry name" value="ALP_N"/>
</dbReference>
<dbReference type="InterPro" id="IPR049067">
    <property type="entry name" value="MreB-like_C"/>
</dbReference>
<feature type="domain" description="Actin-like protein N-terminal" evidence="1">
    <location>
        <begin position="8"/>
        <end position="141"/>
    </location>
</feature>
<organism evidence="3 4">
    <name type="scientific">Cupriavidus malaysiensis</name>
    <dbReference type="NCBI Taxonomy" id="367825"/>
    <lineage>
        <taxon>Bacteria</taxon>
        <taxon>Pseudomonadati</taxon>
        <taxon>Pseudomonadota</taxon>
        <taxon>Betaproteobacteria</taxon>
        <taxon>Burkholderiales</taxon>
        <taxon>Burkholderiaceae</taxon>
        <taxon>Cupriavidus</taxon>
    </lineage>
</organism>
<protein>
    <recommendedName>
        <fullName evidence="5">ParM/StbA family protein</fullName>
    </recommendedName>
</protein>
<dbReference type="Pfam" id="PF21522">
    <property type="entry name" value="MreB-like_C"/>
    <property type="match status" value="1"/>
</dbReference>
<proteinExistence type="predicted"/>
<evidence type="ECO:0008006" key="5">
    <source>
        <dbReference type="Google" id="ProtNLM"/>
    </source>
</evidence>
<dbReference type="RefSeq" id="WP_071073700.1">
    <property type="nucleotide sequence ID" value="NZ_CP017756.1"/>
</dbReference>
<accession>A0ABM6FGQ7</accession>
<geneLocation type="plasmid" evidence="3 4">
    <name>unnamed1</name>
</geneLocation>
<dbReference type="InterPro" id="IPR043129">
    <property type="entry name" value="ATPase_NBD"/>
</dbReference>
<name>A0ABM6FGQ7_9BURK</name>
<keyword evidence="3" id="KW-0614">Plasmid</keyword>
<dbReference type="SUPFAM" id="SSF53067">
    <property type="entry name" value="Actin-like ATPase domain"/>
    <property type="match status" value="2"/>
</dbReference>
<evidence type="ECO:0000313" key="4">
    <source>
        <dbReference type="Proteomes" id="UP000177515"/>
    </source>
</evidence>
<feature type="domain" description="Actin homologue MreB-like C-terminal" evidence="2">
    <location>
        <begin position="181"/>
        <end position="300"/>
    </location>
</feature>